<evidence type="ECO:0000313" key="1">
    <source>
        <dbReference type="EMBL" id="MFH0272490.1"/>
    </source>
</evidence>
<organism evidence="1 2">
    <name type="scientific">Vibrio jasicida</name>
    <dbReference type="NCBI Taxonomy" id="766224"/>
    <lineage>
        <taxon>Bacteria</taxon>
        <taxon>Pseudomonadati</taxon>
        <taxon>Pseudomonadota</taxon>
        <taxon>Gammaproteobacteria</taxon>
        <taxon>Vibrionales</taxon>
        <taxon>Vibrionaceae</taxon>
        <taxon>Vibrio</taxon>
    </lineage>
</organism>
<protein>
    <submittedName>
        <fullName evidence="1">Uncharacterized protein</fullName>
    </submittedName>
</protein>
<sequence length="218" mass="25316">MTITYIGKSGLLNQHLCNLLAEDLTVSVSARDYSIDEALQSDTIVWGGRYLLGDIVERTKETKGTKILYVSTFIYNDFCDNYQIRKYSDTKMVEKSGSYSLNIPFISEFHVKILNNLASQEKSKYFTYCTTLQDISNSIQRFDNQGTLSLEKRRVDLKLSRRERFLWNVFSLLYINKDRVNPSKLTLTYLNVVKAFEKLLHKLMVCHSLSAVYIKKEN</sequence>
<reference evidence="1 2" key="1">
    <citation type="submission" date="2024-10" db="EMBL/GenBank/DDBJ databases">
        <authorList>
            <person name="Yibar A."/>
            <person name="Saticioglu I.B."/>
            <person name="Duman M."/>
            <person name="Ajmi N."/>
            <person name="Gurler F."/>
            <person name="Ay H."/>
            <person name="Onuk E."/>
            <person name="Guler S."/>
            <person name="Romalde J.L."/>
        </authorList>
    </citation>
    <scope>NUCLEOTIDE SEQUENCE [LARGE SCALE GENOMIC DNA]</scope>
    <source>
        <strain evidence="1 2">1-TCBS-A</strain>
    </source>
</reference>
<accession>A0ABW7JA63</accession>
<evidence type="ECO:0000313" key="2">
    <source>
        <dbReference type="Proteomes" id="UP001607221"/>
    </source>
</evidence>
<comment type="caution">
    <text evidence="1">The sequence shown here is derived from an EMBL/GenBank/DDBJ whole genome shotgun (WGS) entry which is preliminary data.</text>
</comment>
<keyword evidence="2" id="KW-1185">Reference proteome</keyword>
<dbReference type="Proteomes" id="UP001607221">
    <property type="component" value="Unassembled WGS sequence"/>
</dbReference>
<name>A0ABW7JA63_9VIBR</name>
<dbReference type="RefSeq" id="WP_394632309.1">
    <property type="nucleotide sequence ID" value="NZ_JBIHSE010000001.1"/>
</dbReference>
<gene>
    <name evidence="1" type="ORF">ACGRHZ_14340</name>
</gene>
<proteinExistence type="predicted"/>
<dbReference type="EMBL" id="JBIHSE010000001">
    <property type="protein sequence ID" value="MFH0272490.1"/>
    <property type="molecule type" value="Genomic_DNA"/>
</dbReference>